<dbReference type="InterPro" id="IPR011852">
    <property type="entry name" value="TRAP_TAXI"/>
</dbReference>
<dbReference type="Gene3D" id="3.40.190.10">
    <property type="entry name" value="Periplasmic binding protein-like II"/>
    <property type="match status" value="2"/>
</dbReference>
<dbReference type="PANTHER" id="PTHR42941:SF1">
    <property type="entry name" value="SLL1037 PROTEIN"/>
    <property type="match status" value="1"/>
</dbReference>
<keyword evidence="1" id="KW-0675">Receptor</keyword>
<name>A0A7U0GBF2_9CAUD</name>
<organism evidence="1 2">
    <name type="scientific">Klebsiella phage vB_KpM_FBKp24</name>
    <dbReference type="NCBI Taxonomy" id="2801834"/>
    <lineage>
        <taxon>Viruses</taxon>
        <taxon>Duplodnaviria</taxon>
        <taxon>Heunggongvirae</taxon>
        <taxon>Uroviricota</taxon>
        <taxon>Caudoviricetes</taxon>
        <taxon>Chimalliviridae</taxon>
        <taxon>Maaswegvirus</taxon>
        <taxon>Maaswegvirus Kp24</taxon>
    </lineage>
</organism>
<accession>A0A7U0GBF2</accession>
<sequence length="285" mass="30386">MKKLAFAVFSVALLCLSVGASAASDKVVITTGQQGLTYNATYGVNLASALGEYGYQTTVLPSKGSLDNLDRVAAGEATIGFTQADAYQFWRSRHANEAQNVDIIGELASECVFVAVKKDGKVTSKGDLKEGTKIAVGEPTSGSYASWQYLQTLEKNYAKVETYAKGGIRSLAKVNTGEYDAFLWVSAPDRNNKFLDAVMQKDSGLEIIDFNSWNADAKLPNGKAVYTIEKATTDSGIIFNSTVKVPCTKTLVVANTSGDSDQLLEDASTILLKNSARIQGTASGK</sequence>
<dbReference type="Pfam" id="PF16868">
    <property type="entry name" value="NMT1_3"/>
    <property type="match status" value="1"/>
</dbReference>
<protein>
    <submittedName>
        <fullName evidence="1">TRAP transporter solute receptor, TAXI family</fullName>
    </submittedName>
</protein>
<dbReference type="PANTHER" id="PTHR42941">
    <property type="entry name" value="SLL1037 PROTEIN"/>
    <property type="match status" value="1"/>
</dbReference>
<gene>
    <name evidence="1" type="ORF">vBKpMFBKp24_043</name>
</gene>
<dbReference type="Proteomes" id="UP000596381">
    <property type="component" value="Segment"/>
</dbReference>
<dbReference type="SUPFAM" id="SSF53850">
    <property type="entry name" value="Periplasmic binding protein-like II"/>
    <property type="match status" value="1"/>
</dbReference>
<dbReference type="EMBL" id="MW394391">
    <property type="protein sequence ID" value="QQV92091.1"/>
    <property type="molecule type" value="Genomic_DNA"/>
</dbReference>
<reference evidence="1 2" key="1">
    <citation type="submission" date="2020-12" db="EMBL/GenBank/DDBJ databases">
        <title>Genomic characterization of four novel bacteriophages infecting Klebsiella pneumoniae.</title>
        <authorList>
            <person name="Estrada Bonilla B."/>
            <person name="Costa A.R."/>
            <person name="van Rossum T."/>
            <person name="Hagedoorn S."/>
            <person name="Wallinga H."/>
            <person name="Xiao M."/>
            <person name="Song W."/>
            <person name="Haas P.-J."/>
            <person name="Nobrega F.L."/>
            <person name="Brouns S.J.J."/>
        </authorList>
    </citation>
    <scope>NUCLEOTIDE SEQUENCE [LARGE SCALE GENOMIC DNA]</scope>
</reference>
<keyword evidence="2" id="KW-1185">Reference proteome</keyword>
<evidence type="ECO:0000313" key="1">
    <source>
        <dbReference type="EMBL" id="QQV92091.1"/>
    </source>
</evidence>
<evidence type="ECO:0000313" key="2">
    <source>
        <dbReference type="Proteomes" id="UP000596381"/>
    </source>
</evidence>
<proteinExistence type="predicted"/>